<feature type="domain" description="Reverse transcriptase" evidence="1">
    <location>
        <begin position="281"/>
        <end position="441"/>
    </location>
</feature>
<dbReference type="SUPFAM" id="SSF56672">
    <property type="entry name" value="DNA/RNA polymerases"/>
    <property type="match status" value="1"/>
</dbReference>
<dbReference type="Pfam" id="PF00078">
    <property type="entry name" value="RVT_1"/>
    <property type="match status" value="1"/>
</dbReference>
<dbReference type="InterPro" id="IPR032675">
    <property type="entry name" value="LRR_dom_sf"/>
</dbReference>
<sequence length="637" mass="70761">MATDLLAMIRYAKKSILKTILHYQSEKSAALTLTCLWKRSAALDLRNCHSIIIKFTNLQVLDISRSTTADSLLYILGTCFCPSLKELYIDHSLVSDAGINGLCVIGKCRSIRILSLWDSHVTSVGIKLALTNIPTLDVLLHDSVVATLSHLHQTAEIGDSTKFNLSTLALRRNSPFEDRNLSDSVFLCPSLQNVELEASDRFVDDSLLEMLIARKISNLSIDGTRNIEFIFSRSVHPLLSSIGHSLHRLTVQNVEDVSLSLSIGAFPSSLKHGIITPLLKKPTLNRKVLSNFRPVSNLSFLSKMIERAVLMLLTKHLSKFSLLPVHQSAYRANHSTGTALLYLFDDLLTTADQKDVSAIVLLDLSAGFDTIDHKILLERLSHCFGLSGTAVNWFSSYLSNRTQSVQVGAYTSAVVHILFGVAQGSVLGGPLFFMYVTPFAGATTTEGVQSQCRTRLGWWFEKTNAWLTINRVQLNIPKSTLIYTYNPGKGSTSRHIDSAPLQIGSSLVRPSTTACNLGVIIDTHLKMEAQVMKTCRAANSHLSRIKKIRRFLDFSSVKCVVNALVLSRLDYCNSLYLNLPSSLLKRLLRVQNAAVRTIFNLRKRDHLSIHHQSLSWLEIADRAKLKVACLTFRCLNG</sequence>
<accession>A0A8J2WLM5</accession>
<dbReference type="EMBL" id="CAKKLH010000276">
    <property type="protein sequence ID" value="CAH0107468.1"/>
    <property type="molecule type" value="Genomic_DNA"/>
</dbReference>
<organism evidence="2 3">
    <name type="scientific">Daphnia galeata</name>
    <dbReference type="NCBI Taxonomy" id="27404"/>
    <lineage>
        <taxon>Eukaryota</taxon>
        <taxon>Metazoa</taxon>
        <taxon>Ecdysozoa</taxon>
        <taxon>Arthropoda</taxon>
        <taxon>Crustacea</taxon>
        <taxon>Branchiopoda</taxon>
        <taxon>Diplostraca</taxon>
        <taxon>Cladocera</taxon>
        <taxon>Anomopoda</taxon>
        <taxon>Daphniidae</taxon>
        <taxon>Daphnia</taxon>
    </lineage>
</organism>
<evidence type="ECO:0000313" key="2">
    <source>
        <dbReference type="EMBL" id="CAH0107468.1"/>
    </source>
</evidence>
<proteinExistence type="predicted"/>
<dbReference type="AlphaFoldDB" id="A0A8J2WLM5"/>
<protein>
    <recommendedName>
        <fullName evidence="1">Reverse transcriptase domain-containing protein</fullName>
    </recommendedName>
</protein>
<dbReference type="Gene3D" id="3.80.10.10">
    <property type="entry name" value="Ribonuclease Inhibitor"/>
    <property type="match status" value="1"/>
</dbReference>
<reference evidence="2" key="1">
    <citation type="submission" date="2021-11" db="EMBL/GenBank/DDBJ databases">
        <authorList>
            <person name="Schell T."/>
        </authorList>
    </citation>
    <scope>NUCLEOTIDE SEQUENCE</scope>
    <source>
        <strain evidence="2">M5</strain>
    </source>
</reference>
<keyword evidence="3" id="KW-1185">Reference proteome</keyword>
<dbReference type="Proteomes" id="UP000789390">
    <property type="component" value="Unassembled WGS sequence"/>
</dbReference>
<dbReference type="InterPro" id="IPR043502">
    <property type="entry name" value="DNA/RNA_pol_sf"/>
</dbReference>
<name>A0A8J2WLM5_9CRUS</name>
<evidence type="ECO:0000259" key="1">
    <source>
        <dbReference type="Pfam" id="PF00078"/>
    </source>
</evidence>
<evidence type="ECO:0000313" key="3">
    <source>
        <dbReference type="Proteomes" id="UP000789390"/>
    </source>
</evidence>
<dbReference type="GO" id="GO:0071897">
    <property type="term" value="P:DNA biosynthetic process"/>
    <property type="evidence" value="ECO:0007669"/>
    <property type="project" value="UniProtKB-ARBA"/>
</dbReference>
<dbReference type="PANTHER" id="PTHR33332">
    <property type="entry name" value="REVERSE TRANSCRIPTASE DOMAIN-CONTAINING PROTEIN"/>
    <property type="match status" value="1"/>
</dbReference>
<dbReference type="SUPFAM" id="SSF52047">
    <property type="entry name" value="RNI-like"/>
    <property type="match status" value="1"/>
</dbReference>
<gene>
    <name evidence="2" type="ORF">DGAL_LOCUS10768</name>
</gene>
<dbReference type="InterPro" id="IPR000477">
    <property type="entry name" value="RT_dom"/>
</dbReference>
<comment type="caution">
    <text evidence="2">The sequence shown here is derived from an EMBL/GenBank/DDBJ whole genome shotgun (WGS) entry which is preliminary data.</text>
</comment>
<dbReference type="OrthoDB" id="5953030at2759"/>